<dbReference type="Gene3D" id="3.90.550.50">
    <property type="match status" value="1"/>
</dbReference>
<keyword evidence="5 8" id="KW-1133">Transmembrane helix</keyword>
<feature type="transmembrane region" description="Helical" evidence="8">
    <location>
        <begin position="48"/>
        <end position="71"/>
    </location>
</feature>
<accession>A0A7S2UNB6</accession>
<gene>
    <name evidence="9" type="ORF">ASEP1449_LOCUS16966</name>
</gene>
<proteinExistence type="inferred from homology"/>
<feature type="compositionally biased region" description="Basic and acidic residues" evidence="7">
    <location>
        <begin position="124"/>
        <end position="136"/>
    </location>
</feature>
<dbReference type="GO" id="GO:0016020">
    <property type="term" value="C:membrane"/>
    <property type="evidence" value="ECO:0007669"/>
    <property type="project" value="UniProtKB-SubCell"/>
</dbReference>
<evidence type="ECO:0000256" key="5">
    <source>
        <dbReference type="ARBA" id="ARBA00022989"/>
    </source>
</evidence>
<dbReference type="GO" id="GO:0016263">
    <property type="term" value="F:glycoprotein-N-acetylgalactosamine 3-beta-galactosyltransferase activity"/>
    <property type="evidence" value="ECO:0007669"/>
    <property type="project" value="TreeGrafter"/>
</dbReference>
<evidence type="ECO:0000313" key="9">
    <source>
        <dbReference type="EMBL" id="CAD9825132.1"/>
    </source>
</evidence>
<feature type="compositionally biased region" description="Polar residues" evidence="7">
    <location>
        <begin position="112"/>
        <end position="123"/>
    </location>
</feature>
<evidence type="ECO:0000256" key="1">
    <source>
        <dbReference type="ARBA" id="ARBA00004606"/>
    </source>
</evidence>
<evidence type="ECO:0000256" key="7">
    <source>
        <dbReference type="SAM" id="MobiDB-lite"/>
    </source>
</evidence>
<dbReference type="InterPro" id="IPR026050">
    <property type="entry name" value="C1GALT1/C1GALT1_chp1"/>
</dbReference>
<protein>
    <recommendedName>
        <fullName evidence="10">Hexosyltransferase</fullName>
    </recommendedName>
</protein>
<evidence type="ECO:0000256" key="6">
    <source>
        <dbReference type="ARBA" id="ARBA00023136"/>
    </source>
</evidence>
<dbReference type="EMBL" id="HBHQ01025164">
    <property type="protein sequence ID" value="CAD9825132.1"/>
    <property type="molecule type" value="Transcribed_RNA"/>
</dbReference>
<reference evidence="9" key="1">
    <citation type="submission" date="2021-01" db="EMBL/GenBank/DDBJ databases">
        <authorList>
            <person name="Corre E."/>
            <person name="Pelletier E."/>
            <person name="Niang G."/>
            <person name="Scheremetjew M."/>
            <person name="Finn R."/>
            <person name="Kale V."/>
            <person name="Holt S."/>
            <person name="Cochrane G."/>
            <person name="Meng A."/>
            <person name="Brown T."/>
            <person name="Cohen L."/>
        </authorList>
    </citation>
    <scope>NUCLEOTIDE SEQUENCE</scope>
    <source>
        <strain evidence="9">CCMP2084</strain>
    </source>
</reference>
<feature type="region of interest" description="Disordered" evidence="7">
    <location>
        <begin position="105"/>
        <end position="136"/>
    </location>
</feature>
<dbReference type="AlphaFoldDB" id="A0A7S2UNB6"/>
<name>A0A7S2UNB6_9STRA</name>
<evidence type="ECO:0000256" key="4">
    <source>
        <dbReference type="ARBA" id="ARBA00022968"/>
    </source>
</evidence>
<keyword evidence="3 8" id="KW-0812">Transmembrane</keyword>
<evidence type="ECO:0008006" key="10">
    <source>
        <dbReference type="Google" id="ProtNLM"/>
    </source>
</evidence>
<dbReference type="PANTHER" id="PTHR23033:SF14">
    <property type="entry name" value="GLYCOPROTEIN-N-ACETYLGALACTOSAMINE 3-BETA-GALACTOSYLTRANSFERASE 1-RELATED"/>
    <property type="match status" value="1"/>
</dbReference>
<sequence>MMRRTRKRISSQGSDPLLFATVGRIPQQEGDNVDLRDKLRKTLSFQKWLDCIGICSVLVFFSIGIVGFSFFDHHQIFDNGKWNITGKGVAKMPTPIALDDALQSTHREPATGGTSDIRMTQKASTEDSRGKSQEEREVLLESVRKKKEPPRFITVVMPSVVNPNGRRKRLDSIAETWGASSRAVYAVHDTAEYPEGRERVFEEVSPDTSTVFPMVLVVPDSISPDEGVPRLQHVIKTVSESALDPDFAFFVNDHTFVIPEHLCEYLSGLNPTDELYAGHALKENDSDYAFNSGAAGYVLSRTTMRHLVQKWEHEKDSECLATNAPKWFQGNPGLVTARCLQHSMNIAAIDTRDDAGMHRFHAFGLVRTVAGKVDQWYINKHKGLKDFWVDVDENVMKENVMPGIGQDCCSAATVSFHYVESSETRALFHVRRELLQKPNMSDEELRSLIKTEWPSTGKGLGFYSRHVPGDEETEAWTDLLVVLRKITHANEAIKKANSAMC</sequence>
<keyword evidence="6 8" id="KW-0472">Membrane</keyword>
<dbReference type="PANTHER" id="PTHR23033">
    <property type="entry name" value="BETA1,3-GALACTOSYLTRANSFERASE"/>
    <property type="match status" value="1"/>
</dbReference>
<comment type="similarity">
    <text evidence="2">Belongs to the glycosyltransferase 31 family. Beta3-Gal-T subfamily.</text>
</comment>
<evidence type="ECO:0000256" key="8">
    <source>
        <dbReference type="SAM" id="Phobius"/>
    </source>
</evidence>
<organism evidence="9">
    <name type="scientific">Attheya septentrionalis</name>
    <dbReference type="NCBI Taxonomy" id="420275"/>
    <lineage>
        <taxon>Eukaryota</taxon>
        <taxon>Sar</taxon>
        <taxon>Stramenopiles</taxon>
        <taxon>Ochrophyta</taxon>
        <taxon>Bacillariophyta</taxon>
        <taxon>Coscinodiscophyceae</taxon>
        <taxon>Chaetocerotophycidae</taxon>
        <taxon>Chaetocerotales</taxon>
        <taxon>Attheyaceae</taxon>
        <taxon>Attheya</taxon>
    </lineage>
</organism>
<evidence type="ECO:0000256" key="2">
    <source>
        <dbReference type="ARBA" id="ARBA00006462"/>
    </source>
</evidence>
<evidence type="ECO:0000256" key="3">
    <source>
        <dbReference type="ARBA" id="ARBA00022692"/>
    </source>
</evidence>
<comment type="subcellular location">
    <subcellularLocation>
        <location evidence="1">Membrane</location>
        <topology evidence="1">Single-pass type II membrane protein</topology>
    </subcellularLocation>
</comment>
<keyword evidence="4" id="KW-0735">Signal-anchor</keyword>